<dbReference type="InterPro" id="IPR029063">
    <property type="entry name" value="SAM-dependent_MTases_sf"/>
</dbReference>
<evidence type="ECO:0000313" key="5">
    <source>
        <dbReference type="Proteomes" id="UP001176021"/>
    </source>
</evidence>
<dbReference type="PANTHER" id="PTHR43861">
    <property type="entry name" value="TRANS-ACONITATE 2-METHYLTRANSFERASE-RELATED"/>
    <property type="match status" value="1"/>
</dbReference>
<keyword evidence="5" id="KW-1185">Reference proteome</keyword>
<name>A0ABT8QSQ7_9FIRM</name>
<dbReference type="EMBL" id="JAMJEV010000013">
    <property type="protein sequence ID" value="MDO0824376.1"/>
    <property type="molecule type" value="Genomic_DNA"/>
</dbReference>
<evidence type="ECO:0000256" key="1">
    <source>
        <dbReference type="ARBA" id="ARBA00022603"/>
    </source>
</evidence>
<evidence type="ECO:0000256" key="2">
    <source>
        <dbReference type="ARBA" id="ARBA00022679"/>
    </source>
</evidence>
<sequence length="259" mass="29522">MGNFEFDGEKYKAASGHQKEWGTKIVSELNLTGAESILDLGCGDGVLTKQLADLVPEGKVLGIDASMGMIKTAKELEGNNLTFSCQDINDMVFSNEFDLIFSNAALHWIKNHGSLLDSCQMALKPGGVVRFNFAGDGNCSNFYEVVRQVMDHPIYSDHFKNFEWPWYMPTLSEYDDLVIQHKYRETSVWEENADRNFNSKKDMVKWIDQPSIVPFLKFLPEGKKVGFRNEVICRMVNKTTQPDGTCFETFRRINVFARK</sequence>
<keyword evidence="2" id="KW-0808">Transferase</keyword>
<proteinExistence type="predicted"/>
<feature type="domain" description="Methyltransferase" evidence="3">
    <location>
        <begin position="37"/>
        <end position="127"/>
    </location>
</feature>
<evidence type="ECO:0000259" key="3">
    <source>
        <dbReference type="Pfam" id="PF13649"/>
    </source>
</evidence>
<dbReference type="GO" id="GO:0008168">
    <property type="term" value="F:methyltransferase activity"/>
    <property type="evidence" value="ECO:0007669"/>
    <property type="project" value="UniProtKB-KW"/>
</dbReference>
<reference evidence="4" key="1">
    <citation type="submission" date="2022-05" db="EMBL/GenBank/DDBJ databases">
        <title>Expanded diversity of anoxic marine methylotrophy in a Black Sea sulfate reducing microorganism.</title>
        <authorList>
            <person name="Fischer P.Q."/>
            <person name="Stams A.J.M."/>
            <person name="Villanueva L."/>
            <person name="Sousa D.Z."/>
        </authorList>
    </citation>
    <scope>NUCLEOTIDE SEQUENCE</scope>
    <source>
        <strain evidence="4">P130</strain>
    </source>
</reference>
<dbReference type="InterPro" id="IPR023149">
    <property type="entry name" value="Trans_acon_MeTrfase_C"/>
</dbReference>
<gene>
    <name evidence="4" type="ORF">M8H41_16155</name>
</gene>
<organism evidence="4 5">
    <name type="scientific">Desulfosporosinus nitroreducens</name>
    <dbReference type="NCBI Taxonomy" id="2018668"/>
    <lineage>
        <taxon>Bacteria</taxon>
        <taxon>Bacillati</taxon>
        <taxon>Bacillota</taxon>
        <taxon>Clostridia</taxon>
        <taxon>Eubacteriales</taxon>
        <taxon>Desulfitobacteriaceae</taxon>
        <taxon>Desulfosporosinus</taxon>
    </lineage>
</organism>
<dbReference type="GO" id="GO:0032259">
    <property type="term" value="P:methylation"/>
    <property type="evidence" value="ECO:0007669"/>
    <property type="project" value="UniProtKB-KW"/>
</dbReference>
<dbReference type="SUPFAM" id="SSF53335">
    <property type="entry name" value="S-adenosyl-L-methionine-dependent methyltransferases"/>
    <property type="match status" value="1"/>
</dbReference>
<accession>A0ABT8QSQ7</accession>
<protein>
    <submittedName>
        <fullName evidence="4">Methyltransferase domain-containing protein</fullName>
    </submittedName>
</protein>
<comment type="caution">
    <text evidence="4">The sequence shown here is derived from an EMBL/GenBank/DDBJ whole genome shotgun (WGS) entry which is preliminary data.</text>
</comment>
<dbReference type="InterPro" id="IPR041698">
    <property type="entry name" value="Methyltransf_25"/>
</dbReference>
<dbReference type="PANTHER" id="PTHR43861:SF1">
    <property type="entry name" value="TRANS-ACONITATE 2-METHYLTRANSFERASE"/>
    <property type="match status" value="1"/>
</dbReference>
<dbReference type="RefSeq" id="WP_302049325.1">
    <property type="nucleotide sequence ID" value="NZ_JAMJEV010000013.1"/>
</dbReference>
<dbReference type="Gene3D" id="1.10.150.290">
    <property type="entry name" value="S-adenosyl-L-methionine-dependent methyltransferases"/>
    <property type="match status" value="1"/>
</dbReference>
<dbReference type="CDD" id="cd02440">
    <property type="entry name" value="AdoMet_MTases"/>
    <property type="match status" value="1"/>
</dbReference>
<dbReference type="Pfam" id="PF13649">
    <property type="entry name" value="Methyltransf_25"/>
    <property type="match status" value="1"/>
</dbReference>
<evidence type="ECO:0000313" key="4">
    <source>
        <dbReference type="EMBL" id="MDO0824376.1"/>
    </source>
</evidence>
<keyword evidence="1 4" id="KW-0489">Methyltransferase</keyword>
<dbReference type="Gene3D" id="3.40.50.150">
    <property type="entry name" value="Vaccinia Virus protein VP39"/>
    <property type="match status" value="1"/>
</dbReference>
<dbReference type="Proteomes" id="UP001176021">
    <property type="component" value="Unassembled WGS sequence"/>
</dbReference>